<keyword evidence="1" id="KW-0472">Membrane</keyword>
<gene>
    <name evidence="2" type="ORF">SBRCBS47491_006622</name>
</gene>
<dbReference type="Proteomes" id="UP001642406">
    <property type="component" value="Unassembled WGS sequence"/>
</dbReference>
<comment type="caution">
    <text evidence="2">The sequence shown here is derived from an EMBL/GenBank/DDBJ whole genome shotgun (WGS) entry which is preliminary data.</text>
</comment>
<evidence type="ECO:0000313" key="3">
    <source>
        <dbReference type="Proteomes" id="UP001642406"/>
    </source>
</evidence>
<dbReference type="EMBL" id="CAWUHC010000066">
    <property type="protein sequence ID" value="CAK7227590.1"/>
    <property type="molecule type" value="Genomic_DNA"/>
</dbReference>
<accession>A0ABP0C6E9</accession>
<dbReference type="PANTHER" id="PTHR35043">
    <property type="entry name" value="TRANSCRIPTION FACTOR DOMAIN-CONTAINING PROTEIN"/>
    <property type="match status" value="1"/>
</dbReference>
<proteinExistence type="predicted"/>
<name>A0ABP0C6E9_9PEZI</name>
<keyword evidence="1" id="KW-1133">Transmembrane helix</keyword>
<feature type="transmembrane region" description="Helical" evidence="1">
    <location>
        <begin position="82"/>
        <end position="101"/>
    </location>
</feature>
<evidence type="ECO:0000313" key="2">
    <source>
        <dbReference type="EMBL" id="CAK7227590.1"/>
    </source>
</evidence>
<dbReference type="PANTHER" id="PTHR35043:SF8">
    <property type="entry name" value="DUF4220 DOMAIN-CONTAINING PROTEIN"/>
    <property type="match status" value="1"/>
</dbReference>
<protein>
    <submittedName>
        <fullName evidence="2">Uncharacterized protein</fullName>
    </submittedName>
</protein>
<reference evidence="2 3" key="1">
    <citation type="submission" date="2024-01" db="EMBL/GenBank/DDBJ databases">
        <authorList>
            <person name="Allen C."/>
            <person name="Tagirdzhanova G."/>
        </authorList>
    </citation>
    <scope>NUCLEOTIDE SEQUENCE [LARGE SCALE GENOMIC DNA]</scope>
</reference>
<keyword evidence="1" id="KW-0812">Transmembrane</keyword>
<organism evidence="2 3">
    <name type="scientific">Sporothrix bragantina</name>
    <dbReference type="NCBI Taxonomy" id="671064"/>
    <lineage>
        <taxon>Eukaryota</taxon>
        <taxon>Fungi</taxon>
        <taxon>Dikarya</taxon>
        <taxon>Ascomycota</taxon>
        <taxon>Pezizomycotina</taxon>
        <taxon>Sordariomycetes</taxon>
        <taxon>Sordariomycetidae</taxon>
        <taxon>Ophiostomatales</taxon>
        <taxon>Ophiostomataceae</taxon>
        <taxon>Sporothrix</taxon>
    </lineage>
</organism>
<evidence type="ECO:0000256" key="1">
    <source>
        <dbReference type="SAM" id="Phobius"/>
    </source>
</evidence>
<keyword evidence="3" id="KW-1185">Reference proteome</keyword>
<sequence>MLALRYRTPLGSRVIWPNQYAWLLRERLIQWQDHAAWGLTEDNIRDKSKSDAFTKLLALAQVSWFVAQCIMRAAKQLPISQIEAMTLGYIPVFIVTYFFWWDKPKDIRSPSLVDLPHMTTEQMRVFELMAVSNKFDDEGQPDQVTYMNVWYLTPHLFEKEAEDKAVHDTQMRWATRHGSQVEFAFKSNEFRLISSQPEQAEIPNPVSGR</sequence>